<keyword evidence="2" id="KW-1185">Reference proteome</keyword>
<dbReference type="Proteomes" id="UP000790709">
    <property type="component" value="Unassembled WGS sequence"/>
</dbReference>
<accession>A0ACB8BME9</accession>
<gene>
    <name evidence="1" type="ORF">BV22DRAFT_389412</name>
</gene>
<sequence length="350" mass="40415">MHALPEDLERTIFGLAARDHPECAPTLTLVARRVKAWIEPIIYATVDFCPGHYPRGLFDALCLKLNNAPGPDNLAQPINTIYFHTEERSRGCSRRGWLPYMMKSKSVKQMSPILFYAATGATNLGFCALYPGEFDALFFKMHGDHQPTRLSSCYPLMHRFLLKRGPTFSARLTHLGLEYSCPFKRTPGSDFDWTSRLTHLSIYCQDGEAQAALDFGRNFPALGLYVLIIPESTQDTVTSVLISGAGDFLPNIVLMPWHWPDIRWRTEFHYRRGEWAFWPFVESIATRQRDYFSRGEPCLLRHHLEDKLFRSACRRGNTCNCYPPYKWSVIQQDMRFHRPDRVLFHDPGSM</sequence>
<proteinExistence type="predicted"/>
<organism evidence="1 2">
    <name type="scientific">Leucogyrophana mollusca</name>
    <dbReference type="NCBI Taxonomy" id="85980"/>
    <lineage>
        <taxon>Eukaryota</taxon>
        <taxon>Fungi</taxon>
        <taxon>Dikarya</taxon>
        <taxon>Basidiomycota</taxon>
        <taxon>Agaricomycotina</taxon>
        <taxon>Agaricomycetes</taxon>
        <taxon>Agaricomycetidae</taxon>
        <taxon>Boletales</taxon>
        <taxon>Boletales incertae sedis</taxon>
        <taxon>Leucogyrophana</taxon>
    </lineage>
</organism>
<evidence type="ECO:0000313" key="2">
    <source>
        <dbReference type="Proteomes" id="UP000790709"/>
    </source>
</evidence>
<reference evidence="1" key="1">
    <citation type="journal article" date="2021" name="New Phytol.">
        <title>Evolutionary innovations through gain and loss of genes in the ectomycorrhizal Boletales.</title>
        <authorList>
            <person name="Wu G."/>
            <person name="Miyauchi S."/>
            <person name="Morin E."/>
            <person name="Kuo A."/>
            <person name="Drula E."/>
            <person name="Varga T."/>
            <person name="Kohler A."/>
            <person name="Feng B."/>
            <person name="Cao Y."/>
            <person name="Lipzen A."/>
            <person name="Daum C."/>
            <person name="Hundley H."/>
            <person name="Pangilinan J."/>
            <person name="Johnson J."/>
            <person name="Barry K."/>
            <person name="LaButti K."/>
            <person name="Ng V."/>
            <person name="Ahrendt S."/>
            <person name="Min B."/>
            <person name="Choi I.G."/>
            <person name="Park H."/>
            <person name="Plett J.M."/>
            <person name="Magnuson J."/>
            <person name="Spatafora J.W."/>
            <person name="Nagy L.G."/>
            <person name="Henrissat B."/>
            <person name="Grigoriev I.V."/>
            <person name="Yang Z.L."/>
            <person name="Xu J."/>
            <person name="Martin F.M."/>
        </authorList>
    </citation>
    <scope>NUCLEOTIDE SEQUENCE</scope>
    <source>
        <strain evidence="1">KUC20120723A-06</strain>
    </source>
</reference>
<dbReference type="EMBL" id="MU266390">
    <property type="protein sequence ID" value="KAH7926042.1"/>
    <property type="molecule type" value="Genomic_DNA"/>
</dbReference>
<evidence type="ECO:0000313" key="1">
    <source>
        <dbReference type="EMBL" id="KAH7926042.1"/>
    </source>
</evidence>
<name>A0ACB8BME9_9AGAM</name>
<comment type="caution">
    <text evidence="1">The sequence shown here is derived from an EMBL/GenBank/DDBJ whole genome shotgun (WGS) entry which is preliminary data.</text>
</comment>
<protein>
    <submittedName>
        <fullName evidence="1">Uncharacterized protein</fullName>
    </submittedName>
</protein>